<gene>
    <name evidence="2" type="ORF">MYCFIDRAFT_173197</name>
</gene>
<proteinExistence type="predicted"/>
<feature type="compositionally biased region" description="Polar residues" evidence="1">
    <location>
        <begin position="193"/>
        <end position="204"/>
    </location>
</feature>
<dbReference type="HOGENOM" id="CLU_353777_0_0_1"/>
<reference evidence="2 3" key="1">
    <citation type="journal article" date="2012" name="PLoS Pathog.">
        <title>Diverse lifestyles and strategies of plant pathogenesis encoded in the genomes of eighteen Dothideomycetes fungi.</title>
        <authorList>
            <person name="Ohm R.A."/>
            <person name="Feau N."/>
            <person name="Henrissat B."/>
            <person name="Schoch C.L."/>
            <person name="Horwitz B.A."/>
            <person name="Barry K.W."/>
            <person name="Condon B.J."/>
            <person name="Copeland A.C."/>
            <person name="Dhillon B."/>
            <person name="Glaser F."/>
            <person name="Hesse C.N."/>
            <person name="Kosti I."/>
            <person name="LaButti K."/>
            <person name="Lindquist E.A."/>
            <person name="Lucas S."/>
            <person name="Salamov A.A."/>
            <person name="Bradshaw R.E."/>
            <person name="Ciuffetti L."/>
            <person name="Hamelin R.C."/>
            <person name="Kema G.H.J."/>
            <person name="Lawrence C."/>
            <person name="Scott J.A."/>
            <person name="Spatafora J.W."/>
            <person name="Turgeon B.G."/>
            <person name="de Wit P.J.G.M."/>
            <person name="Zhong S."/>
            <person name="Goodwin S.B."/>
            <person name="Grigoriev I.V."/>
        </authorList>
    </citation>
    <scope>NUCLEOTIDE SEQUENCE [LARGE SCALE GENOMIC DNA]</scope>
    <source>
        <strain evidence="2 3">CIRAD86</strain>
    </source>
</reference>
<feature type="region of interest" description="Disordered" evidence="1">
    <location>
        <begin position="184"/>
        <end position="205"/>
    </location>
</feature>
<dbReference type="EMBL" id="KB446557">
    <property type="protein sequence ID" value="EME84155.1"/>
    <property type="molecule type" value="Genomic_DNA"/>
</dbReference>
<organism evidence="2 3">
    <name type="scientific">Pseudocercospora fijiensis (strain CIRAD86)</name>
    <name type="common">Black leaf streak disease fungus</name>
    <name type="synonym">Mycosphaerella fijiensis</name>
    <dbReference type="NCBI Taxonomy" id="383855"/>
    <lineage>
        <taxon>Eukaryota</taxon>
        <taxon>Fungi</taxon>
        <taxon>Dikarya</taxon>
        <taxon>Ascomycota</taxon>
        <taxon>Pezizomycotina</taxon>
        <taxon>Dothideomycetes</taxon>
        <taxon>Dothideomycetidae</taxon>
        <taxon>Mycosphaerellales</taxon>
        <taxon>Mycosphaerellaceae</taxon>
        <taxon>Pseudocercospora</taxon>
    </lineage>
</organism>
<dbReference type="KEGG" id="pfj:MYCFIDRAFT_173197"/>
<name>M2Z2S9_PSEFD</name>
<dbReference type="Proteomes" id="UP000016932">
    <property type="component" value="Unassembled WGS sequence"/>
</dbReference>
<sequence>MILLIFNHPQKLQAPRKKNVLYQRIANHDFTSLVGARLGNPRTIMQYAIYNYASCQTLLPLREDEDLCSCKSHVSYHRTSTESETVSPSPILTVSTNSHIGKAGAECQTRKITRTAPEISHESETQSEETYLQLKCLINIPDVYSTVQYHASRRIAQDIGLHNIILHKIVRRAMGYMAKTSQPTVQYGGYGETRQSGSDQNGRNNIDDYYHDDMEFYDCCLVVGPLNLHTPCPFQEKKHFSQPIRKLIDMGGLDHHQKGGDCRPASSHAIDIIERIYGIDSPHLYLAIALFEAHIIMVAVRSRASSCLSDERLIASLSHNLLHSAFFTFLRFEARTRMLQIDVVLAPHFVKSLATIAAAAVTFRIVSRLSNSSFDPDSCICLQPMIDLHLLISQTHTLLDALLSRGKADRTDANKDSRSSDPCLDHERLYCIQYQNPRRITRNADVSRYFRQIHVGECNQTEGMLGINERSAINDSKPSNNFLGKEPDCHCVDAPQSWQTKRELMLELQGFLRHGYLKCRLRDLEGCKCIALSPMQEVDGKGHHVLDPLPELMSLCGLERIYKFRGVGRIAGLHGDFGPSNLTDSDRDQVISPGAVDQYGFVNSTEHTMMQQDQSGYGWSLSAKVGQLDVLPCILNCWMGVRANKEADHGLALRLAYAPSLKRQAYWGSESADASTQGLEPPTGSRRETVEGRDERTPGPRRYVPFQTQRLLMRGWALGRCFATQHMMRSTWWRRRTLRWRLQDTSPDFDPRRRKAKGDGKKSLTFVSRRTVQADVRLLVGLDLLNSLAASSDT</sequence>
<accession>M2Z2S9</accession>
<feature type="compositionally biased region" description="Basic and acidic residues" evidence="1">
    <location>
        <begin position="685"/>
        <end position="698"/>
    </location>
</feature>
<keyword evidence="3" id="KW-1185">Reference proteome</keyword>
<evidence type="ECO:0000313" key="3">
    <source>
        <dbReference type="Proteomes" id="UP000016932"/>
    </source>
</evidence>
<dbReference type="RefSeq" id="XP_007924779.1">
    <property type="nucleotide sequence ID" value="XM_007926588.1"/>
</dbReference>
<feature type="region of interest" description="Disordered" evidence="1">
    <location>
        <begin position="669"/>
        <end position="702"/>
    </location>
</feature>
<evidence type="ECO:0000256" key="1">
    <source>
        <dbReference type="SAM" id="MobiDB-lite"/>
    </source>
</evidence>
<dbReference type="AlphaFoldDB" id="M2Z2S9"/>
<protein>
    <submittedName>
        <fullName evidence="2">Uncharacterized protein</fullName>
    </submittedName>
</protein>
<dbReference type="GeneID" id="19332940"/>
<dbReference type="VEuPathDB" id="FungiDB:MYCFIDRAFT_173197"/>
<evidence type="ECO:0000313" key="2">
    <source>
        <dbReference type="EMBL" id="EME84155.1"/>
    </source>
</evidence>